<proteinExistence type="predicted"/>
<dbReference type="Proteomes" id="UP000253816">
    <property type="component" value="Unassembled WGS sequence"/>
</dbReference>
<evidence type="ECO:0000313" key="2">
    <source>
        <dbReference type="Proteomes" id="UP000253816"/>
    </source>
</evidence>
<comment type="caution">
    <text evidence="1">The sequence shown here is derived from an EMBL/GenBank/DDBJ whole genome shotgun (WGS) entry which is preliminary data.</text>
</comment>
<accession>A0A369KIY4</accession>
<sequence length="169" mass="19554">MLFLSEQGTEEIFIPAPFSPYPLSLLRVFLRQHTVDFSSLLYSEQMYPSPLEKGMPLFELQSLLASSLQPGIPVDALFRLVQELLFPPQADPDILFIKVACFLLASEGLWPSTLEDWPSSIFKKDPLKKGWSFLLHLHKQPPLSLHQLELQKDWDLSFWKKALIRLLYQ</sequence>
<organism evidence="1 2">
    <name type="scientific">Candidatus Similichlamydia laticola</name>
    <dbReference type="NCBI Taxonomy" id="2170265"/>
    <lineage>
        <taxon>Bacteria</taxon>
        <taxon>Pseudomonadati</taxon>
        <taxon>Chlamydiota</taxon>
        <taxon>Chlamydiia</taxon>
        <taxon>Parachlamydiales</taxon>
        <taxon>Candidatus Parilichlamydiaceae</taxon>
        <taxon>Candidatus Similichlamydia</taxon>
    </lineage>
</organism>
<reference evidence="1 2" key="1">
    <citation type="submission" date="2018-07" db="EMBL/GenBank/DDBJ databases">
        <title>Comparative genomics of the Candidatus Parilichlamydiaceae reveals evidence of convergent evolution and genome reduction in the phylum Chlamydiae.</title>
        <authorList>
            <person name="Taylor-Brown A."/>
            <person name="Polkinghorne A."/>
        </authorList>
    </citation>
    <scope>NUCLEOTIDE SEQUENCE [LARGE SCALE GENOMIC DNA]</scope>
    <source>
        <strain evidence="1 2">Hat2</strain>
    </source>
</reference>
<gene>
    <name evidence="1" type="ORF">HAT2_00104</name>
</gene>
<protein>
    <submittedName>
        <fullName evidence="1">Uncharacterized protein</fullName>
    </submittedName>
</protein>
<name>A0A369KIY4_9BACT</name>
<keyword evidence="2" id="KW-1185">Reference proteome</keyword>
<dbReference type="EMBL" id="QQBG01000008">
    <property type="protein sequence ID" value="RDB31724.1"/>
    <property type="molecule type" value="Genomic_DNA"/>
</dbReference>
<evidence type="ECO:0000313" key="1">
    <source>
        <dbReference type="EMBL" id="RDB31724.1"/>
    </source>
</evidence>
<dbReference type="AlphaFoldDB" id="A0A369KIY4"/>